<dbReference type="Proteomes" id="UP000239181">
    <property type="component" value="Unassembled WGS sequence"/>
</dbReference>
<feature type="transmembrane region" description="Helical" evidence="1">
    <location>
        <begin position="175"/>
        <end position="199"/>
    </location>
</feature>
<feature type="transmembrane region" description="Helical" evidence="1">
    <location>
        <begin position="139"/>
        <end position="163"/>
    </location>
</feature>
<dbReference type="AlphaFoldDB" id="A0A2S9IBU0"/>
<comment type="caution">
    <text evidence="2">The sequence shown here is derived from an EMBL/GenBank/DDBJ whole genome shotgun (WGS) entry which is preliminary data.</text>
</comment>
<reference evidence="2 3" key="1">
    <citation type="submission" date="2017-10" db="EMBL/GenBank/DDBJ databases">
        <title>Draft genome of two endophytic bacteria isolated from 'guarana' Paullinia cupana (Mart.) Ducke.</title>
        <authorList>
            <person name="Siqueira K.A."/>
            <person name="Liotti R.G."/>
            <person name="Mendes T.A."/>
            <person name="Soares M.A."/>
        </authorList>
    </citation>
    <scope>NUCLEOTIDE SEQUENCE [LARGE SCALE GENOMIC DNA]</scope>
    <source>
        <strain evidence="2 3">342</strain>
    </source>
</reference>
<keyword evidence="1" id="KW-1133">Transmembrane helix</keyword>
<keyword evidence="1" id="KW-0472">Membrane</keyword>
<evidence type="ECO:0008006" key="4">
    <source>
        <dbReference type="Google" id="ProtNLM"/>
    </source>
</evidence>
<accession>A0A2S9IBU0</accession>
<keyword evidence="3" id="KW-1185">Reference proteome</keyword>
<dbReference type="OrthoDB" id="9765721at2"/>
<dbReference type="RefSeq" id="WP_105592976.1">
    <property type="nucleotide sequence ID" value="NZ_PDET01000007.1"/>
</dbReference>
<feature type="transmembrane region" description="Helical" evidence="1">
    <location>
        <begin position="23"/>
        <end position="43"/>
    </location>
</feature>
<feature type="transmembrane region" description="Helical" evidence="1">
    <location>
        <begin position="319"/>
        <end position="344"/>
    </location>
</feature>
<evidence type="ECO:0000256" key="1">
    <source>
        <dbReference type="SAM" id="Phobius"/>
    </source>
</evidence>
<keyword evidence="1" id="KW-0812">Transmembrane</keyword>
<organism evidence="2 3">
    <name type="scientific">Pantoea coffeiphila</name>
    <dbReference type="NCBI Taxonomy" id="1465635"/>
    <lineage>
        <taxon>Bacteria</taxon>
        <taxon>Pseudomonadati</taxon>
        <taxon>Pseudomonadota</taxon>
        <taxon>Gammaproteobacteria</taxon>
        <taxon>Enterobacterales</taxon>
        <taxon>Erwiniaceae</taxon>
        <taxon>Pantoea</taxon>
    </lineage>
</organism>
<evidence type="ECO:0000313" key="3">
    <source>
        <dbReference type="Proteomes" id="UP000239181"/>
    </source>
</evidence>
<proteinExistence type="predicted"/>
<gene>
    <name evidence="2" type="ORF">CQW29_12035</name>
</gene>
<feature type="transmembrane region" description="Helical" evidence="1">
    <location>
        <begin position="275"/>
        <end position="298"/>
    </location>
</feature>
<dbReference type="EMBL" id="PDET01000007">
    <property type="protein sequence ID" value="PRD15194.1"/>
    <property type="molecule type" value="Genomic_DNA"/>
</dbReference>
<feature type="transmembrane region" description="Helical" evidence="1">
    <location>
        <begin position="72"/>
        <end position="92"/>
    </location>
</feature>
<name>A0A2S9IBU0_9GAMM</name>
<feature type="transmembrane region" description="Helical" evidence="1">
    <location>
        <begin position="228"/>
        <end position="255"/>
    </location>
</feature>
<dbReference type="InterPro" id="IPR010295">
    <property type="entry name" value="DUF898"/>
</dbReference>
<evidence type="ECO:0000313" key="2">
    <source>
        <dbReference type="EMBL" id="PRD15194.1"/>
    </source>
</evidence>
<protein>
    <recommendedName>
        <fullName evidence="4">DUF898 domain-containing protein</fullName>
    </recommendedName>
</protein>
<sequence>MENNTSHSQRHPVLFHGRAGEYFSIWLVNALLTMVTLGIYSAWATVRRRRYFYGNTEIAGDRFDYHARPINLLVGRIIVFIGLLLFFIISSISPTLTLFAMLAFFALIPWIVIRSWRYNALMSSFRGVRFNYHCRIGRAYWTMYLAPVLMILALLLVVGMIGAAGATSGNISTTMTVGVICFVLYLVGLAAIQGTVAALNHDLYINNMAFGQLSFKAELSKKTFIKMVLISFLIMLPFLIIGGLLIGSLFASIIYASAMGVNDPEMLGNMMAGNVLNIFLTFLVILFGGLVSSAYLVVAQRNYVFGQTRLGDKLRLKSTLSTGAFLALTLTNTLIVIFTLGLGAPIAEIRLARYLANSTELDGDISLDEVMAHHDSARTAVAEEVVSAFDLNAGI</sequence>
<dbReference type="Pfam" id="PF05987">
    <property type="entry name" value="DUF898"/>
    <property type="match status" value="1"/>
</dbReference>
<feature type="transmembrane region" description="Helical" evidence="1">
    <location>
        <begin position="98"/>
        <end position="118"/>
    </location>
</feature>